<dbReference type="RefSeq" id="WP_182499641.1">
    <property type="nucleotide sequence ID" value="NZ_BMKM01000012.1"/>
</dbReference>
<protein>
    <submittedName>
        <fullName evidence="2">Uncharacterized protein</fullName>
    </submittedName>
</protein>
<reference evidence="2" key="2">
    <citation type="submission" date="2020-09" db="EMBL/GenBank/DDBJ databases">
        <authorList>
            <person name="Sun Q."/>
            <person name="Zhou Y."/>
        </authorList>
    </citation>
    <scope>NUCLEOTIDE SEQUENCE</scope>
    <source>
        <strain evidence="2">CGMCC 1.15966</strain>
    </source>
</reference>
<feature type="region of interest" description="Disordered" evidence="1">
    <location>
        <begin position="25"/>
        <end position="54"/>
    </location>
</feature>
<reference evidence="2" key="1">
    <citation type="journal article" date="2014" name="Int. J. Syst. Evol. Microbiol.">
        <title>Complete genome sequence of Corynebacterium casei LMG S-19264T (=DSM 44701T), isolated from a smear-ripened cheese.</title>
        <authorList>
            <consortium name="US DOE Joint Genome Institute (JGI-PGF)"/>
            <person name="Walter F."/>
            <person name="Albersmeier A."/>
            <person name="Kalinowski J."/>
            <person name="Ruckert C."/>
        </authorList>
    </citation>
    <scope>NUCLEOTIDE SEQUENCE</scope>
    <source>
        <strain evidence="2">CGMCC 1.15966</strain>
    </source>
</reference>
<name>A0A8H9G486_9SPHI</name>
<dbReference type="Proteomes" id="UP000614460">
    <property type="component" value="Unassembled WGS sequence"/>
</dbReference>
<organism evidence="2 3">
    <name type="scientific">Sphingobacterium cellulitidis</name>
    <dbReference type="NCBI Taxonomy" id="1768011"/>
    <lineage>
        <taxon>Bacteria</taxon>
        <taxon>Pseudomonadati</taxon>
        <taxon>Bacteroidota</taxon>
        <taxon>Sphingobacteriia</taxon>
        <taxon>Sphingobacteriales</taxon>
        <taxon>Sphingobacteriaceae</taxon>
        <taxon>Sphingobacterium</taxon>
    </lineage>
</organism>
<proteinExistence type="predicted"/>
<comment type="caution">
    <text evidence="2">The sequence shown here is derived from an EMBL/GenBank/DDBJ whole genome shotgun (WGS) entry which is preliminary data.</text>
</comment>
<dbReference type="EMBL" id="BMKM01000012">
    <property type="protein sequence ID" value="GGE31659.1"/>
    <property type="molecule type" value="Genomic_DNA"/>
</dbReference>
<evidence type="ECO:0000313" key="3">
    <source>
        <dbReference type="Proteomes" id="UP000614460"/>
    </source>
</evidence>
<evidence type="ECO:0000256" key="1">
    <source>
        <dbReference type="SAM" id="MobiDB-lite"/>
    </source>
</evidence>
<keyword evidence="3" id="KW-1185">Reference proteome</keyword>
<gene>
    <name evidence="2" type="ORF">GCM10011516_31730</name>
</gene>
<dbReference type="AlphaFoldDB" id="A0A8H9G486"/>
<sequence length="54" mass="6161">MDKIYTSPRIEIQTVHLEEGIASGSAIIRPGGPNTPMQDQWTEDDQDTKQIDWF</sequence>
<accession>A0A8H9G486</accession>
<evidence type="ECO:0000313" key="2">
    <source>
        <dbReference type="EMBL" id="GGE31659.1"/>
    </source>
</evidence>